<keyword evidence="3" id="KW-0269">Exonuclease</keyword>
<dbReference type="GO" id="GO:0000956">
    <property type="term" value="P:nuclear-transcribed mRNA catabolic process"/>
    <property type="evidence" value="ECO:0007669"/>
    <property type="project" value="TreeGrafter"/>
</dbReference>
<dbReference type="Gene3D" id="1.25.40.1050">
    <property type="match status" value="1"/>
</dbReference>
<feature type="domain" description="Xrn1 helical" evidence="6">
    <location>
        <begin position="246"/>
        <end position="298"/>
    </location>
</feature>
<dbReference type="GO" id="GO:0004534">
    <property type="term" value="F:5'-3' RNA exonuclease activity"/>
    <property type="evidence" value="ECO:0007669"/>
    <property type="project" value="TreeGrafter"/>
</dbReference>
<evidence type="ECO:0000313" key="7">
    <source>
        <dbReference type="EMBL" id="QHT75047.1"/>
    </source>
</evidence>
<dbReference type="EMBL" id="MN739862">
    <property type="protein sequence ID" value="QHT75047.1"/>
    <property type="molecule type" value="Genomic_DNA"/>
</dbReference>
<dbReference type="CDD" id="cd18673">
    <property type="entry name" value="PIN_XRN1-2-like"/>
    <property type="match status" value="1"/>
</dbReference>
<feature type="domain" description="Xrn1 helical" evidence="6">
    <location>
        <begin position="360"/>
        <end position="524"/>
    </location>
</feature>
<dbReference type="InterPro" id="IPR041412">
    <property type="entry name" value="Xrn1_helical"/>
</dbReference>
<dbReference type="Gene3D" id="3.40.50.12390">
    <property type="match status" value="2"/>
</dbReference>
<accession>A0A6C0H3R6</accession>
<keyword evidence="1" id="KW-0540">Nuclease</keyword>
<name>A0A6C0H3R6_9ZZZZ</name>
<comment type="similarity">
    <text evidence="4">Belongs to the 5'-3' exonuclease family.</text>
</comment>
<dbReference type="AlphaFoldDB" id="A0A6C0H3R6"/>
<dbReference type="Pfam" id="PF17846">
    <property type="entry name" value="XRN_M"/>
    <property type="match status" value="2"/>
</dbReference>
<evidence type="ECO:0008006" key="8">
    <source>
        <dbReference type="Google" id="ProtNLM"/>
    </source>
</evidence>
<dbReference type="InterPro" id="IPR027073">
    <property type="entry name" value="5_3_exoribonuclease"/>
</dbReference>
<dbReference type="PANTHER" id="PTHR12341:SF7">
    <property type="entry name" value="5'-3' EXORIBONUCLEASE 1"/>
    <property type="match status" value="1"/>
</dbReference>
<evidence type="ECO:0000256" key="1">
    <source>
        <dbReference type="ARBA" id="ARBA00022722"/>
    </source>
</evidence>
<proteinExistence type="inferred from homology"/>
<dbReference type="GO" id="GO:0003723">
    <property type="term" value="F:RNA binding"/>
    <property type="evidence" value="ECO:0007669"/>
    <property type="project" value="TreeGrafter"/>
</dbReference>
<evidence type="ECO:0000256" key="3">
    <source>
        <dbReference type="ARBA" id="ARBA00022839"/>
    </source>
</evidence>
<feature type="domain" description="Xrn1 N-terminal" evidence="5">
    <location>
        <begin position="10"/>
        <end position="210"/>
    </location>
</feature>
<dbReference type="PANTHER" id="PTHR12341">
    <property type="entry name" value="5'-&gt;3' EXORIBONUCLEASE"/>
    <property type="match status" value="1"/>
</dbReference>
<evidence type="ECO:0000259" key="5">
    <source>
        <dbReference type="Pfam" id="PF03159"/>
    </source>
</evidence>
<evidence type="ECO:0000259" key="6">
    <source>
        <dbReference type="Pfam" id="PF17846"/>
    </source>
</evidence>
<dbReference type="GO" id="GO:0005634">
    <property type="term" value="C:nucleus"/>
    <property type="evidence" value="ECO:0007669"/>
    <property type="project" value="TreeGrafter"/>
</dbReference>
<dbReference type="Pfam" id="PF03159">
    <property type="entry name" value="XRN_N"/>
    <property type="match status" value="1"/>
</dbReference>
<reference evidence="7" key="1">
    <citation type="journal article" date="2020" name="Nature">
        <title>Giant virus diversity and host interactions through global metagenomics.</title>
        <authorList>
            <person name="Schulz F."/>
            <person name="Roux S."/>
            <person name="Paez-Espino D."/>
            <person name="Jungbluth S."/>
            <person name="Walsh D.A."/>
            <person name="Denef V.J."/>
            <person name="McMahon K.D."/>
            <person name="Konstantinidis K.T."/>
            <person name="Eloe-Fadrosh E.A."/>
            <person name="Kyrpides N.C."/>
            <person name="Woyke T."/>
        </authorList>
    </citation>
    <scope>NUCLEOTIDE SEQUENCE</scope>
    <source>
        <strain evidence="7">GVMAG-M-3300023179-62</strain>
    </source>
</reference>
<evidence type="ECO:0000256" key="2">
    <source>
        <dbReference type="ARBA" id="ARBA00022801"/>
    </source>
</evidence>
<sequence length="557" mass="64801">MNKGQDLASIDVQIDNLMIDMNGLFHSSAQKIYQYGNYKVNPRLLRTSSNRISGREKQIAMFNDVCQSIEHIFKITKPKKRLILCVDGPAPLSKQNQQRQRRFRSASETVDGKCPFNSNCITPGTKFMDFLTKYIDWYIRKRVNEDANWREIEIVFSNEKAPGEGEHKIINYIRYYGDPKDTYCINGMDADLIMLALGTHVPNFYILREDMYDFTNDFFCVDIGSIRGKLADILRWTTIGDVFSFNERTAIDDFIFLCFMVGNDFLPHIPSIEIIERGIELILEVYKNTCSTYGHITRLVDDRVEFLPIPLSIFLAEIGMHEKENLEGKLAKKKDFFPDPLLESCGLQNTVTGKWNIDIEKYKKDYFTYSFPPLTDEKTLCHDYLEGMQWVLSYYTRGVPNWKWNFRYHYAPCASILSLYVQSFCQPKYARTIPSTPFQQLLCVLPPKSADLIPEPLCYLLTDTNSPLKEQCPEYFDVDLRGKRKEWEGVVILPMVDFNLVRDCYLKVLGKVSQIDLKRNISGRSYKYKYNPSLPVHFKSYYGDIERCCVSSIQLDL</sequence>
<dbReference type="InterPro" id="IPR004859">
    <property type="entry name" value="Xrn1_N"/>
</dbReference>
<evidence type="ECO:0000256" key="4">
    <source>
        <dbReference type="ARBA" id="ARBA00038299"/>
    </source>
</evidence>
<organism evidence="7">
    <name type="scientific">viral metagenome</name>
    <dbReference type="NCBI Taxonomy" id="1070528"/>
    <lineage>
        <taxon>unclassified sequences</taxon>
        <taxon>metagenomes</taxon>
        <taxon>organismal metagenomes</taxon>
    </lineage>
</organism>
<protein>
    <recommendedName>
        <fullName evidence="8">Xrn1 N-terminal domain-containing protein</fullName>
    </recommendedName>
</protein>
<keyword evidence="2" id="KW-0378">Hydrolase</keyword>